<accession>A0A7D9H2S7</accession>
<name>A0A7D9H2S7_DEKBR</name>
<evidence type="ECO:0000256" key="5">
    <source>
        <dbReference type="SAM" id="MobiDB-lite"/>
    </source>
</evidence>
<dbReference type="Gene3D" id="3.90.470.10">
    <property type="entry name" value="Ribosomal protein L22/L17"/>
    <property type="match status" value="1"/>
</dbReference>
<dbReference type="InterPro" id="IPR036394">
    <property type="entry name" value="Ribosomal_uL22_sf"/>
</dbReference>
<proteinExistence type="inferred from homology"/>
<gene>
    <name evidence="6" type="primary">MRPL22</name>
    <name evidence="6" type="ORF">DEBR0S8_01860G</name>
</gene>
<evidence type="ECO:0000256" key="1">
    <source>
        <dbReference type="ARBA" id="ARBA00009451"/>
    </source>
</evidence>
<keyword evidence="3 4" id="KW-0687">Ribonucleoprotein</keyword>
<dbReference type="GO" id="GO:0005762">
    <property type="term" value="C:mitochondrial large ribosomal subunit"/>
    <property type="evidence" value="ECO:0007669"/>
    <property type="project" value="TreeGrafter"/>
</dbReference>
<dbReference type="PANTHER" id="PTHR13501">
    <property type="entry name" value="CHLOROPLAST 50S RIBOSOMAL PROTEIN L22-RELATED"/>
    <property type="match status" value="1"/>
</dbReference>
<dbReference type="EMBL" id="CABFWN010000008">
    <property type="protein sequence ID" value="VUG20443.1"/>
    <property type="molecule type" value="Genomic_DNA"/>
</dbReference>
<protein>
    <submittedName>
        <fullName evidence="6">DEBR0S8_01860g1_1</fullName>
    </submittedName>
</protein>
<sequence>MLGILKQATKSVQLIGRAGCFVPSSQNLTRLSRLPIILQSVRTYASEAKINDKKVDTTKKEEESDSSSSLFGSLTPNVSTKDQLVKEKPKSEKDELEDTTPGEISYVAPKDDKKLQEYLHPKPYKTVNSLLSPLKRRLYLDNVKKNGFFKNGDRIKLPDGSVYSMKLTREVIEALEPSIYLRSWRMKSSVKKTNPVLRALKNLPLKKAITQLHFMQKKVARELAEMLERGLKDAESMKYDPNKIYVAESWVHFDGSPLKRVECKGRGRSGIIVQRFVSVRFLLKTNQTLKRLKYEENARKNNKPVKSFLTGQSLRGPVSPFYKW</sequence>
<evidence type="ECO:0000313" key="7">
    <source>
        <dbReference type="Proteomes" id="UP000478008"/>
    </source>
</evidence>
<reference evidence="6 7" key="1">
    <citation type="submission" date="2019-07" db="EMBL/GenBank/DDBJ databases">
        <authorList>
            <person name="Friedrich A."/>
            <person name="Schacherer J."/>
        </authorList>
    </citation>
    <scope>NUCLEOTIDE SEQUENCE [LARGE SCALE GENOMIC DNA]</scope>
</reference>
<comment type="similarity">
    <text evidence="1 4">Belongs to the universal ribosomal protein uL22 family.</text>
</comment>
<feature type="compositionally biased region" description="Basic and acidic residues" evidence="5">
    <location>
        <begin position="83"/>
        <end position="93"/>
    </location>
</feature>
<dbReference type="InterPro" id="IPR001063">
    <property type="entry name" value="Ribosomal_uL22"/>
</dbReference>
<organism evidence="6 7">
    <name type="scientific">Dekkera bruxellensis</name>
    <name type="common">Brettanomyces custersii</name>
    <dbReference type="NCBI Taxonomy" id="5007"/>
    <lineage>
        <taxon>Eukaryota</taxon>
        <taxon>Fungi</taxon>
        <taxon>Dikarya</taxon>
        <taxon>Ascomycota</taxon>
        <taxon>Saccharomycotina</taxon>
        <taxon>Pichiomycetes</taxon>
        <taxon>Pichiales</taxon>
        <taxon>Pichiaceae</taxon>
        <taxon>Brettanomyces</taxon>
    </lineage>
</organism>
<evidence type="ECO:0000256" key="2">
    <source>
        <dbReference type="ARBA" id="ARBA00022980"/>
    </source>
</evidence>
<feature type="compositionally biased region" description="Basic and acidic residues" evidence="5">
    <location>
        <begin position="53"/>
        <end position="62"/>
    </location>
</feature>
<dbReference type="GO" id="GO:0003735">
    <property type="term" value="F:structural constituent of ribosome"/>
    <property type="evidence" value="ECO:0007669"/>
    <property type="project" value="InterPro"/>
</dbReference>
<feature type="region of interest" description="Disordered" evidence="5">
    <location>
        <begin position="53"/>
        <end position="106"/>
    </location>
</feature>
<dbReference type="Pfam" id="PF00237">
    <property type="entry name" value="Ribosomal_L22"/>
    <property type="match status" value="1"/>
</dbReference>
<keyword evidence="7" id="KW-1185">Reference proteome</keyword>
<evidence type="ECO:0000256" key="3">
    <source>
        <dbReference type="ARBA" id="ARBA00023274"/>
    </source>
</evidence>
<keyword evidence="2 4" id="KW-0689">Ribosomal protein</keyword>
<evidence type="ECO:0000256" key="4">
    <source>
        <dbReference type="RuleBase" id="RU004005"/>
    </source>
</evidence>
<dbReference type="AlphaFoldDB" id="A0A7D9H2S7"/>
<dbReference type="Proteomes" id="UP000478008">
    <property type="component" value="Unassembled WGS sequence"/>
</dbReference>
<dbReference type="InterPro" id="IPR047867">
    <property type="entry name" value="Ribosomal_uL22_bac/org-type"/>
</dbReference>
<feature type="compositionally biased region" description="Polar residues" evidence="5">
    <location>
        <begin position="70"/>
        <end position="82"/>
    </location>
</feature>
<dbReference type="GO" id="GO:0006412">
    <property type="term" value="P:translation"/>
    <property type="evidence" value="ECO:0007669"/>
    <property type="project" value="InterPro"/>
</dbReference>
<evidence type="ECO:0000313" key="6">
    <source>
        <dbReference type="EMBL" id="VUG20443.1"/>
    </source>
</evidence>
<dbReference type="SUPFAM" id="SSF54843">
    <property type="entry name" value="Ribosomal protein L22"/>
    <property type="match status" value="1"/>
</dbReference>
<dbReference type="PANTHER" id="PTHR13501:SF8">
    <property type="entry name" value="LARGE RIBOSOMAL SUBUNIT PROTEIN UL22M"/>
    <property type="match status" value="1"/>
</dbReference>